<dbReference type="InterPro" id="IPR029052">
    <property type="entry name" value="Metallo-depent_PP-like"/>
</dbReference>
<evidence type="ECO:0000256" key="2">
    <source>
        <dbReference type="ARBA" id="ARBA00022519"/>
    </source>
</evidence>
<dbReference type="InterPro" id="IPR004843">
    <property type="entry name" value="Calcineurin-like_PHP"/>
</dbReference>
<dbReference type="SUPFAM" id="SSF56300">
    <property type="entry name" value="Metallo-dependent phosphatases"/>
    <property type="match status" value="1"/>
</dbReference>
<keyword evidence="4" id="KW-0472">Membrane</keyword>
<evidence type="ECO:0000256" key="5">
    <source>
        <dbReference type="ARBA" id="ARBA00023211"/>
    </source>
</evidence>
<dbReference type="GO" id="GO:0008758">
    <property type="term" value="F:UDP-2,3-diacylglucosamine hydrolase activity"/>
    <property type="evidence" value="ECO:0007669"/>
    <property type="project" value="TreeGrafter"/>
</dbReference>
<dbReference type="EMBL" id="JAHLFJ010000083">
    <property type="protein sequence ID" value="MBU3856770.1"/>
    <property type="molecule type" value="Genomic_DNA"/>
</dbReference>
<dbReference type="Proteomes" id="UP000784286">
    <property type="component" value="Unassembled WGS sequence"/>
</dbReference>
<dbReference type="InterPro" id="IPR043461">
    <property type="entry name" value="LpxH-like"/>
</dbReference>
<evidence type="ECO:0000256" key="4">
    <source>
        <dbReference type="ARBA" id="ARBA00023136"/>
    </source>
</evidence>
<comment type="caution">
    <text evidence="7">The sequence shown here is derived from an EMBL/GenBank/DDBJ whole genome shotgun (WGS) entry which is preliminary data.</text>
</comment>
<dbReference type="GO" id="GO:0009245">
    <property type="term" value="P:lipid A biosynthetic process"/>
    <property type="evidence" value="ECO:0007669"/>
    <property type="project" value="TreeGrafter"/>
</dbReference>
<accession>A0A948X306</accession>
<organism evidence="7 8">
    <name type="scientific">Candidatus Phocaeicola excrementipullorum</name>
    <dbReference type="NCBI Taxonomy" id="2838731"/>
    <lineage>
        <taxon>Bacteria</taxon>
        <taxon>Pseudomonadati</taxon>
        <taxon>Bacteroidota</taxon>
        <taxon>Bacteroidia</taxon>
        <taxon>Bacteroidales</taxon>
        <taxon>Bacteroidaceae</taxon>
        <taxon>Phocaeicola</taxon>
    </lineage>
</organism>
<evidence type="ECO:0000256" key="1">
    <source>
        <dbReference type="ARBA" id="ARBA00022475"/>
    </source>
</evidence>
<keyword evidence="1" id="KW-1003">Cell membrane</keyword>
<dbReference type="PANTHER" id="PTHR34990">
    <property type="entry name" value="UDP-2,3-DIACYLGLUCOSAMINE HYDROLASE-RELATED"/>
    <property type="match status" value="1"/>
</dbReference>
<evidence type="ECO:0000313" key="8">
    <source>
        <dbReference type="Proteomes" id="UP000784286"/>
    </source>
</evidence>
<dbReference type="GO" id="GO:0046872">
    <property type="term" value="F:metal ion binding"/>
    <property type="evidence" value="ECO:0007669"/>
    <property type="project" value="UniProtKB-KW"/>
</dbReference>
<gene>
    <name evidence="7" type="ORF">H9928_09520</name>
</gene>
<name>A0A948X306_9BACT</name>
<protein>
    <submittedName>
        <fullName evidence="7">UDP-2,3-diacylglucosamine diphosphatase</fullName>
    </submittedName>
</protein>
<evidence type="ECO:0000259" key="6">
    <source>
        <dbReference type="Pfam" id="PF00149"/>
    </source>
</evidence>
<keyword evidence="3" id="KW-0479">Metal-binding</keyword>
<reference evidence="7" key="1">
    <citation type="journal article" date="2021" name="PeerJ">
        <title>Extensive microbial diversity within the chicken gut microbiome revealed by metagenomics and culture.</title>
        <authorList>
            <person name="Gilroy R."/>
            <person name="Ravi A."/>
            <person name="Getino M."/>
            <person name="Pursley I."/>
            <person name="Horton D.L."/>
            <person name="Alikhan N.F."/>
            <person name="Baker D."/>
            <person name="Gharbi K."/>
            <person name="Hall N."/>
            <person name="Watson M."/>
            <person name="Adriaenssens E.M."/>
            <person name="Foster-Nyarko E."/>
            <person name="Jarju S."/>
            <person name="Secka A."/>
            <person name="Antonio M."/>
            <person name="Oren A."/>
            <person name="Chaudhuri R.R."/>
            <person name="La Ragione R."/>
            <person name="Hildebrand F."/>
            <person name="Pallen M.J."/>
        </authorList>
    </citation>
    <scope>NUCLEOTIDE SEQUENCE</scope>
    <source>
        <strain evidence="7">8470</strain>
    </source>
</reference>
<dbReference type="GO" id="GO:0016020">
    <property type="term" value="C:membrane"/>
    <property type="evidence" value="ECO:0007669"/>
    <property type="project" value="GOC"/>
</dbReference>
<dbReference type="CDD" id="cd07398">
    <property type="entry name" value="MPP_YbbF-LpxH"/>
    <property type="match status" value="1"/>
</dbReference>
<feature type="domain" description="Calcineurin-like phosphoesterase" evidence="6">
    <location>
        <begin position="8"/>
        <end position="210"/>
    </location>
</feature>
<sequence length="272" mass="31405">MEGRPYYRTIVVSDIHLGTSHSKVNQISDFLRRVDCDRLILNGDIIDGWHLQKSGIGKWKQEHTHFFKIIMKMMEKHGTEIIYVRGNHDDFLDNLAPLRLANLHIVKDYMLESNGKHYFVTHGDVFDKVTTEMKWLAKLGDIGYTLLLWLNSLYNRYRVKRGKPYYSLSQAIKQKVKSAVSYISDFENVLVDFARARQCEGVICGHIHHPENRMINGIHYLNSGDWVETMSALTEDVDGEWRVVYYSDLAGAVSPEEESEQENVLPLISIAS</sequence>
<dbReference type="Pfam" id="PF00149">
    <property type="entry name" value="Metallophos"/>
    <property type="match status" value="1"/>
</dbReference>
<dbReference type="PANTHER" id="PTHR34990:SF2">
    <property type="entry name" value="BLL8164 PROTEIN"/>
    <property type="match status" value="1"/>
</dbReference>
<evidence type="ECO:0000313" key="7">
    <source>
        <dbReference type="EMBL" id="MBU3856770.1"/>
    </source>
</evidence>
<evidence type="ECO:0000256" key="3">
    <source>
        <dbReference type="ARBA" id="ARBA00022723"/>
    </source>
</evidence>
<proteinExistence type="predicted"/>
<reference evidence="7" key="2">
    <citation type="submission" date="2021-04" db="EMBL/GenBank/DDBJ databases">
        <authorList>
            <person name="Gilroy R."/>
        </authorList>
    </citation>
    <scope>NUCLEOTIDE SEQUENCE</scope>
    <source>
        <strain evidence="7">8470</strain>
    </source>
</reference>
<keyword evidence="5" id="KW-0464">Manganese</keyword>
<dbReference type="AlphaFoldDB" id="A0A948X306"/>
<dbReference type="Gene3D" id="3.60.21.10">
    <property type="match status" value="1"/>
</dbReference>
<keyword evidence="2" id="KW-0997">Cell inner membrane</keyword>